<dbReference type="HOGENOM" id="CLU_034353_0_0_11"/>
<evidence type="ECO:0000256" key="1">
    <source>
        <dbReference type="SAM" id="Phobius"/>
    </source>
</evidence>
<keyword evidence="1" id="KW-0472">Membrane</keyword>
<keyword evidence="1" id="KW-1133">Transmembrane helix</keyword>
<evidence type="ECO:0000313" key="2">
    <source>
        <dbReference type="EMBL" id="ADD39864.1"/>
    </source>
</evidence>
<feature type="transmembrane region" description="Helical" evidence="1">
    <location>
        <begin position="31"/>
        <end position="52"/>
    </location>
</feature>
<reference evidence="2 3" key="1">
    <citation type="journal article" date="2009" name="Stand. Genomic Sci.">
        <title>Complete genome sequence of Stackebrandtia nassauensis type strain (LLR-40K-21).</title>
        <authorList>
            <person name="Munk C."/>
            <person name="Lapidus A."/>
            <person name="Copeland A."/>
            <person name="Jando M."/>
            <person name="Mayilraj S."/>
            <person name="Glavina Del Rio T."/>
            <person name="Nolan M."/>
            <person name="Chen F."/>
            <person name="Lucas S."/>
            <person name="Tice H."/>
            <person name="Cheng J.F."/>
            <person name="Han C."/>
            <person name="Detter J.C."/>
            <person name="Bruce D."/>
            <person name="Goodwin L."/>
            <person name="Chain P."/>
            <person name="Pitluck S."/>
            <person name="Goker M."/>
            <person name="Ovchinikova G."/>
            <person name="Pati A."/>
            <person name="Ivanova N."/>
            <person name="Mavromatis K."/>
            <person name="Chen A."/>
            <person name="Palaniappan K."/>
            <person name="Land M."/>
            <person name="Hauser L."/>
            <person name="Chang Y.J."/>
            <person name="Jeffries C.D."/>
            <person name="Bristow J."/>
            <person name="Eisen J.A."/>
            <person name="Markowitz V."/>
            <person name="Hugenholtz P."/>
            <person name="Kyrpides N.C."/>
            <person name="Klenk H.P."/>
        </authorList>
    </citation>
    <scope>NUCLEOTIDE SEQUENCE [LARGE SCALE GENOMIC DNA]</scope>
    <source>
        <strain evidence="3">DSM 44728 / CIP 108903 / NRRL B-16338 / NBRC 102104 / LLR-40K-21</strain>
    </source>
</reference>
<dbReference type="AlphaFoldDB" id="D3Q1L6"/>
<name>D3Q1L6_STANL</name>
<gene>
    <name evidence="2" type="ordered locus">Snas_0144</name>
</gene>
<dbReference type="KEGG" id="sna:Snas_0144"/>
<sequence>MGNVARLWTGAIAWQAMSGTIIGGRAVPRRLLTVLSLATATAVAAIAVPAIAAETQAMKFEHIDHSPFSLKEGPDGPDYQAMVDKVEADPRVTKSSLSDVVTAASPQRTGRYPLCHDTNLKPELKPTGFCWDSGDDTSADWIPQGVTGSGDADPSGTVDGRRLVAASWHYKEDDFARISIADYTKPAEKLSYHHLLLVQPTADGNFQSVDNVHADGLMWVGDKLFLSTGVRMQVFSLEHIWKTRTDGGDAGKIGLVGDDAYARWHGWAMPMIAEYRTTWSDDGSWKSCNSVTGEQPCMNSIALAPDRKSFVTAEFYQPGAAGGRVIRWGLDEATGLPTGAATEAFVSPIWHQQGIATDGTAFYVVGDCPGSPPPDDPNNHSCIHKALPDDEPHVLTKAPPLTQNLSYWPKTGELWGINERINTSAGKRVVFNVKP</sequence>
<evidence type="ECO:0008006" key="4">
    <source>
        <dbReference type="Google" id="ProtNLM"/>
    </source>
</evidence>
<dbReference type="STRING" id="446470.Snas_0144"/>
<dbReference type="Proteomes" id="UP000000844">
    <property type="component" value="Chromosome"/>
</dbReference>
<dbReference type="eggNOG" id="ENOG502ZAMQ">
    <property type="taxonomic scope" value="Bacteria"/>
</dbReference>
<accession>D3Q1L6</accession>
<protein>
    <recommendedName>
        <fullName evidence="4">Secreted protein</fullName>
    </recommendedName>
</protein>
<keyword evidence="3" id="KW-1185">Reference proteome</keyword>
<proteinExistence type="predicted"/>
<keyword evidence="1" id="KW-0812">Transmembrane</keyword>
<organism evidence="2 3">
    <name type="scientific">Stackebrandtia nassauensis (strain DSM 44728 / CIP 108903 / NRRL B-16338 / NBRC 102104 / LLR-40K-21)</name>
    <dbReference type="NCBI Taxonomy" id="446470"/>
    <lineage>
        <taxon>Bacteria</taxon>
        <taxon>Bacillati</taxon>
        <taxon>Actinomycetota</taxon>
        <taxon>Actinomycetes</taxon>
        <taxon>Glycomycetales</taxon>
        <taxon>Glycomycetaceae</taxon>
        <taxon>Stackebrandtia</taxon>
    </lineage>
</organism>
<dbReference type="EMBL" id="CP001778">
    <property type="protein sequence ID" value="ADD39864.1"/>
    <property type="molecule type" value="Genomic_DNA"/>
</dbReference>
<evidence type="ECO:0000313" key="3">
    <source>
        <dbReference type="Proteomes" id="UP000000844"/>
    </source>
</evidence>